<evidence type="ECO:0000256" key="1">
    <source>
        <dbReference type="SAM" id="Phobius"/>
    </source>
</evidence>
<protein>
    <recommendedName>
        <fullName evidence="2">Alpha-carbonic anhydrase domain-containing protein</fullName>
    </recommendedName>
</protein>
<keyword evidence="1" id="KW-0812">Transmembrane</keyword>
<dbReference type="InParanoid" id="A0A6L2Q0H4"/>
<keyword evidence="4" id="KW-1185">Reference proteome</keyword>
<reference evidence="4" key="1">
    <citation type="submission" date="2020-01" db="EMBL/GenBank/DDBJ databases">
        <title>Draft genome sequence of the Termite Coptotermes fromosanus.</title>
        <authorList>
            <person name="Itakura S."/>
            <person name="Yosikawa Y."/>
            <person name="Umezawa K."/>
        </authorList>
    </citation>
    <scope>NUCLEOTIDE SEQUENCE [LARGE SCALE GENOMIC DNA]</scope>
</reference>
<dbReference type="Pfam" id="PF00194">
    <property type="entry name" value="Carb_anhydrase"/>
    <property type="match status" value="1"/>
</dbReference>
<dbReference type="InterPro" id="IPR036398">
    <property type="entry name" value="CA_dom_sf"/>
</dbReference>
<evidence type="ECO:0000313" key="3">
    <source>
        <dbReference type="EMBL" id="GFG37052.1"/>
    </source>
</evidence>
<evidence type="ECO:0000313" key="4">
    <source>
        <dbReference type="Proteomes" id="UP000502823"/>
    </source>
</evidence>
<dbReference type="Gene3D" id="3.10.200.10">
    <property type="entry name" value="Alpha carbonic anhydrase"/>
    <property type="match status" value="1"/>
</dbReference>
<gene>
    <name evidence="3" type="ORF">Cfor_05440</name>
</gene>
<feature type="domain" description="Alpha-carbonic anhydrase" evidence="2">
    <location>
        <begin position="34"/>
        <end position="124"/>
    </location>
</feature>
<feature type="transmembrane region" description="Helical" evidence="1">
    <location>
        <begin position="6"/>
        <end position="26"/>
    </location>
</feature>
<dbReference type="Proteomes" id="UP000502823">
    <property type="component" value="Unassembled WGS sequence"/>
</dbReference>
<accession>A0A6L2Q0H4</accession>
<dbReference type="EMBL" id="BLKM01012573">
    <property type="protein sequence ID" value="GFG37052.1"/>
    <property type="molecule type" value="Genomic_DNA"/>
</dbReference>
<dbReference type="SUPFAM" id="SSF51069">
    <property type="entry name" value="Carbonic anhydrase"/>
    <property type="match status" value="1"/>
</dbReference>
<name>A0A6L2Q0H4_COPFO</name>
<proteinExistence type="predicted"/>
<organism evidence="3 4">
    <name type="scientific">Coptotermes formosanus</name>
    <name type="common">Formosan subterranean termite</name>
    <dbReference type="NCBI Taxonomy" id="36987"/>
    <lineage>
        <taxon>Eukaryota</taxon>
        <taxon>Metazoa</taxon>
        <taxon>Ecdysozoa</taxon>
        <taxon>Arthropoda</taxon>
        <taxon>Hexapoda</taxon>
        <taxon>Insecta</taxon>
        <taxon>Pterygota</taxon>
        <taxon>Neoptera</taxon>
        <taxon>Polyneoptera</taxon>
        <taxon>Dictyoptera</taxon>
        <taxon>Blattodea</taxon>
        <taxon>Blattoidea</taxon>
        <taxon>Termitoidae</taxon>
        <taxon>Rhinotermitidae</taxon>
        <taxon>Coptotermes</taxon>
    </lineage>
</organism>
<dbReference type="AlphaFoldDB" id="A0A6L2Q0H4"/>
<keyword evidence="1" id="KW-0472">Membrane</keyword>
<sequence>MTFHVSALVKCLIWAVVFFNLLNGSLSRRVTRSHRFGYARNRQQLWHEHDKKCGGAYQSPIQIVRDRAIALALRAVEMVGYHDPLPGPLNLTNNGHSGTVHYKYLEHTKSTTSIRTKALRHAAV</sequence>
<comment type="caution">
    <text evidence="3">The sequence shown here is derived from an EMBL/GenBank/DDBJ whole genome shotgun (WGS) entry which is preliminary data.</text>
</comment>
<dbReference type="InterPro" id="IPR001148">
    <property type="entry name" value="CA_dom"/>
</dbReference>
<keyword evidence="1" id="KW-1133">Transmembrane helix</keyword>
<dbReference type="OrthoDB" id="8192028at2759"/>
<dbReference type="PROSITE" id="PS51144">
    <property type="entry name" value="ALPHA_CA_2"/>
    <property type="match status" value="1"/>
</dbReference>
<evidence type="ECO:0000259" key="2">
    <source>
        <dbReference type="PROSITE" id="PS51144"/>
    </source>
</evidence>